<dbReference type="InterPro" id="IPR011527">
    <property type="entry name" value="ABC1_TM_dom"/>
</dbReference>
<dbReference type="InterPro" id="IPR044746">
    <property type="entry name" value="ABCC_6TM_D1"/>
</dbReference>
<sequence>MSSPPSWLTSLTCSPSPLQSPPSPAQFLLHWSTFIFLSPCSQRILFSFIDLIFLLLLLLLLLLFSLHKFPSKLTTSNNANSTIPLLQEEDLHHHHHHHRKVTFFYHFTFFLISLLAISYTVLSILTLAHTTQTSSSWKLIETLFLVSQAITNIVVMLVMVKEKKVKDTKHFLPLRIYWFINFVLVSIFVASAIYRLATIGDEANFEINLRIDDIFSIVNLPIAVFLSIMAVKGSSGIHVAPSSQNLLRERMNLSPYTFASLFSKTVWFWMNPLLHKGYYNSPLELDDVPSLPPEFRAEKMSELFETNWPKPEENSKYTVGITLLRCFWKHLACTGILAVIRLAVTFVGPLLIEEFVAYTTRKQSPTSQGLVLILILLLAKSIEVLSAHQFNFHSQKLGMLIRSSLITSLYKKGLKLSNSSRQAHGVGQIVNYMAVDTQQISDMVLQLHSVWLMPLQIISVLVLIYCFLGLSTLAALFGTIALFAYVLLSTRKISAFQYSIMANRDLRMKALSDMLRNMRVIKFQAWEEQFGSKIRRFRELEYDWIGKLMYSSGNSIGILWISPTMIAILTFGAAILLGFALDAGVVFTVTSVIKILQEPVRSFPQALISVSQAMISLGRMDEFMRSRELDERSVERDGKCDDNVIAVEIKEGSFSWDDEGGRESLEVSEMEIKRGDFAAVIGTVGSGKSSLLASVLGEMHKISGKVRVSGTAAYVAQTSWIQNVTIQENILFGLPMKSEKYKEVIRVCCLEKDFGMLEYGDQTEIGERGINLSGGQKQRIQLARAVYQDSDIYLLDDIFSAVDSQTGSFIFKECVMGALRYKTIILVTHQIDFLHNANLILVMRDGKIVQSGNYNKLVESGLDFGSLVAAHETSLELLDSSDDYGQSSKQEESIGKINPQEEPKSSHSSNSFNKVASNIIEDEEKETGRVNFEVYKQYCTEAYGWWGGAVIVFMSLLWIVSIMLGDYWLAFETSKDGVFNPILFIGVYFAIGVVSCVMVMMRSYVVTHWGLKTAQSFFCGMLEGILHAPMSFFDTTPSGRVLSRMSTDQLFIDILIPMLMGLVLVTYFSVLSIFFITCQNAWEMIFLLIPLIWLNNWYRKYYVASSRELSRLDSITKAPVIDQFSETISGVMTIRGFRKQSIFCEENIKRVNANLRMEFHNNGSYEWLGFRLDLLGVIFLCFATMFMIFLPSPIIRPEYVGLSLSYGLTLSAVMSFSITLTCQVENKMVSVERIKQFTNIPSEAPWTIPNGLPPHNWPTHGHVKLHNLQVRYRPNTPLVLKGISLSIHGGEKVGIVGRTGSGKSTLIQVLFRLVEPSGGKIAIDGIDICTLGLHDLRSRFGIIPQDPLLFQGTSLERCQLKDVVAAKNEKLDASVVDGGENWSVGQRQLLCLGRIMLKRSQIVFMDEATASVDSQTDTVNQEIMREDFSTTTVLSIAHRIPTVMDSDKVLVMDEGLAKEFDKPARLLERPSLFGALVHEYARRSS</sequence>
<reference evidence="17" key="1">
    <citation type="submission" date="2020-09" db="EMBL/GenBank/DDBJ databases">
        <title>Genome-Enabled Discovery of Anthraquinone Biosynthesis in Senna tora.</title>
        <authorList>
            <person name="Kang S.-H."/>
            <person name="Pandey R.P."/>
            <person name="Lee C.-M."/>
            <person name="Sim J.-S."/>
            <person name="Jeong J.-T."/>
            <person name="Choi B.-S."/>
            <person name="Jung M."/>
            <person name="Ginzburg D."/>
            <person name="Zhao K."/>
            <person name="Won S.Y."/>
            <person name="Oh T.-J."/>
            <person name="Yu Y."/>
            <person name="Kim N.-H."/>
            <person name="Lee O.R."/>
            <person name="Lee T.-H."/>
            <person name="Bashyal P."/>
            <person name="Kim T.-S."/>
            <person name="Lee W.-H."/>
            <person name="Kawkins C."/>
            <person name="Kim C.-K."/>
            <person name="Kim J.S."/>
            <person name="Ahn B.O."/>
            <person name="Rhee S.Y."/>
            <person name="Sohng J.K."/>
        </authorList>
    </citation>
    <scope>NUCLEOTIDE SEQUENCE</scope>
    <source>
        <tissue evidence="17">Leaf</tissue>
    </source>
</reference>
<feature type="transmembrane region" description="Helical" evidence="14">
    <location>
        <begin position="1054"/>
        <end position="1075"/>
    </location>
</feature>
<feature type="domain" description="ABC transmembrane type-1" evidence="16">
    <location>
        <begin position="945"/>
        <end position="1226"/>
    </location>
</feature>
<dbReference type="CDD" id="cd18580">
    <property type="entry name" value="ABC_6TM_ABCC_D2"/>
    <property type="match status" value="1"/>
</dbReference>
<dbReference type="EMBL" id="JAAIUW010000004">
    <property type="protein sequence ID" value="KAF7834505.1"/>
    <property type="molecule type" value="Genomic_DNA"/>
</dbReference>
<dbReference type="Proteomes" id="UP000634136">
    <property type="component" value="Unassembled WGS sequence"/>
</dbReference>
<name>A0A834WY49_9FABA</name>
<dbReference type="SUPFAM" id="SSF52540">
    <property type="entry name" value="P-loop containing nucleoside triphosphate hydrolases"/>
    <property type="match status" value="2"/>
</dbReference>
<feature type="compositionally biased region" description="Basic and acidic residues" evidence="13">
    <location>
        <begin position="889"/>
        <end position="905"/>
    </location>
</feature>
<evidence type="ECO:0000256" key="14">
    <source>
        <dbReference type="SAM" id="Phobius"/>
    </source>
</evidence>
<dbReference type="InterPro" id="IPR027417">
    <property type="entry name" value="P-loop_NTPase"/>
</dbReference>
<dbReference type="SUPFAM" id="SSF90123">
    <property type="entry name" value="ABC transporter transmembrane region"/>
    <property type="match status" value="2"/>
</dbReference>
<keyword evidence="10 14" id="KW-1133">Transmembrane helix</keyword>
<dbReference type="InterPro" id="IPR036640">
    <property type="entry name" value="ABC1_TM_sf"/>
</dbReference>
<gene>
    <name evidence="17" type="ORF">G2W53_009364</name>
</gene>
<organism evidence="17 18">
    <name type="scientific">Senna tora</name>
    <dbReference type="NCBI Taxonomy" id="362788"/>
    <lineage>
        <taxon>Eukaryota</taxon>
        <taxon>Viridiplantae</taxon>
        <taxon>Streptophyta</taxon>
        <taxon>Embryophyta</taxon>
        <taxon>Tracheophyta</taxon>
        <taxon>Spermatophyta</taxon>
        <taxon>Magnoliopsida</taxon>
        <taxon>eudicotyledons</taxon>
        <taxon>Gunneridae</taxon>
        <taxon>Pentapetalae</taxon>
        <taxon>rosids</taxon>
        <taxon>fabids</taxon>
        <taxon>Fabales</taxon>
        <taxon>Fabaceae</taxon>
        <taxon>Caesalpinioideae</taxon>
        <taxon>Cassia clade</taxon>
        <taxon>Senna</taxon>
    </lineage>
</organism>
<dbReference type="CDD" id="cd03244">
    <property type="entry name" value="ABCC_MRP_domain2"/>
    <property type="match status" value="1"/>
</dbReference>
<feature type="transmembrane region" description="Helical" evidence="14">
    <location>
        <begin position="214"/>
        <end position="232"/>
    </location>
</feature>
<feature type="transmembrane region" description="Helical" evidence="14">
    <location>
        <begin position="103"/>
        <end position="127"/>
    </location>
</feature>
<dbReference type="GO" id="GO:0016020">
    <property type="term" value="C:membrane"/>
    <property type="evidence" value="ECO:0007669"/>
    <property type="project" value="UniProtKB-SubCell"/>
</dbReference>
<feature type="domain" description="ABC transporter" evidence="15">
    <location>
        <begin position="1263"/>
        <end position="1479"/>
    </location>
</feature>
<dbReference type="Gene3D" id="1.20.1560.10">
    <property type="entry name" value="ABC transporter type 1, transmembrane domain"/>
    <property type="match status" value="2"/>
</dbReference>
<evidence type="ECO:0000256" key="10">
    <source>
        <dbReference type="ARBA" id="ARBA00022989"/>
    </source>
</evidence>
<keyword evidence="18" id="KW-1185">Reference proteome</keyword>
<feature type="transmembrane region" description="Helical" evidence="14">
    <location>
        <begin position="557"/>
        <end position="581"/>
    </location>
</feature>
<evidence type="ECO:0000256" key="1">
    <source>
        <dbReference type="ARBA" id="ARBA00004141"/>
    </source>
</evidence>
<feature type="transmembrane region" description="Helical" evidence="14">
    <location>
        <begin position="1174"/>
        <end position="1194"/>
    </location>
</feature>
<feature type="transmembrane region" description="Helical" evidence="14">
    <location>
        <begin position="172"/>
        <end position="194"/>
    </location>
</feature>
<evidence type="ECO:0000256" key="12">
    <source>
        <dbReference type="ARBA" id="ARBA00034018"/>
    </source>
</evidence>
<evidence type="ECO:0000259" key="15">
    <source>
        <dbReference type="PROSITE" id="PS50893"/>
    </source>
</evidence>
<evidence type="ECO:0000256" key="4">
    <source>
        <dbReference type="ARBA" id="ARBA00022448"/>
    </source>
</evidence>
<evidence type="ECO:0000256" key="6">
    <source>
        <dbReference type="ARBA" id="ARBA00022737"/>
    </source>
</evidence>
<feature type="transmembrane region" description="Helical" evidence="14">
    <location>
        <begin position="369"/>
        <end position="390"/>
    </location>
</feature>
<dbReference type="PROSITE" id="PS50929">
    <property type="entry name" value="ABC_TM1F"/>
    <property type="match status" value="2"/>
</dbReference>
<dbReference type="GO" id="GO:0008559">
    <property type="term" value="F:ABC-type xenobiotic transporter activity"/>
    <property type="evidence" value="ECO:0007669"/>
    <property type="project" value="UniProtKB-EC"/>
</dbReference>
<keyword evidence="8" id="KW-0067">ATP-binding</keyword>
<dbReference type="FunFam" id="3.40.50.300:FF:000508">
    <property type="entry name" value="ABC transporter C family member 5"/>
    <property type="match status" value="1"/>
</dbReference>
<dbReference type="SMART" id="SM00382">
    <property type="entry name" value="AAA"/>
    <property type="match status" value="2"/>
</dbReference>
<keyword evidence="4" id="KW-0813">Transport</keyword>
<feature type="transmembrane region" description="Helical" evidence="14">
    <location>
        <begin position="327"/>
        <end position="348"/>
    </location>
</feature>
<evidence type="ECO:0000256" key="2">
    <source>
        <dbReference type="ARBA" id="ARBA00009726"/>
    </source>
</evidence>
<dbReference type="FunFam" id="3.40.50.300:FF:000163">
    <property type="entry name" value="Multidrug resistance-associated protein member 4"/>
    <property type="match status" value="1"/>
</dbReference>
<evidence type="ECO:0000256" key="3">
    <source>
        <dbReference type="ARBA" id="ARBA00012191"/>
    </source>
</evidence>
<evidence type="ECO:0000259" key="16">
    <source>
        <dbReference type="PROSITE" id="PS50929"/>
    </source>
</evidence>
<comment type="similarity">
    <text evidence="2">Belongs to the ABC transporter superfamily. ABCC family. Conjugate transporter (TC 3.A.1.208) subfamily.</text>
</comment>
<keyword evidence="11 14" id="KW-0472">Membrane</keyword>
<dbReference type="InterPro" id="IPR044726">
    <property type="entry name" value="ABCC_6TM_D2"/>
</dbReference>
<evidence type="ECO:0000313" key="18">
    <source>
        <dbReference type="Proteomes" id="UP000634136"/>
    </source>
</evidence>
<keyword evidence="5 14" id="KW-0812">Transmembrane</keyword>
<dbReference type="PROSITE" id="PS00211">
    <property type="entry name" value="ABC_TRANSPORTER_1"/>
    <property type="match status" value="1"/>
</dbReference>
<comment type="catalytic activity">
    <reaction evidence="12">
        <text>ATP + H2O + xenobioticSide 1 = ADP + phosphate + xenobioticSide 2.</text>
        <dbReference type="EC" id="7.6.2.2"/>
    </reaction>
</comment>
<dbReference type="PANTHER" id="PTHR24223">
    <property type="entry name" value="ATP-BINDING CASSETTE SUB-FAMILY C"/>
    <property type="match status" value="1"/>
</dbReference>
<dbReference type="Pfam" id="PF00005">
    <property type="entry name" value="ABC_tran"/>
    <property type="match status" value="2"/>
</dbReference>
<feature type="domain" description="ABC transmembrane type-1" evidence="16">
    <location>
        <begin position="336"/>
        <end position="612"/>
    </location>
</feature>
<feature type="transmembrane region" description="Helical" evidence="14">
    <location>
        <begin position="982"/>
        <end position="1001"/>
    </location>
</feature>
<evidence type="ECO:0000256" key="7">
    <source>
        <dbReference type="ARBA" id="ARBA00022741"/>
    </source>
</evidence>
<feature type="transmembrane region" description="Helical" evidence="14">
    <location>
        <begin position="139"/>
        <end position="160"/>
    </location>
</feature>
<dbReference type="FunFam" id="1.20.1560.10:FF:000003">
    <property type="entry name" value="ABC transporter C family member 10"/>
    <property type="match status" value="1"/>
</dbReference>
<dbReference type="CDD" id="cd18579">
    <property type="entry name" value="ABC_6TM_ABCC_D1"/>
    <property type="match status" value="1"/>
</dbReference>
<feature type="transmembrane region" description="Helical" evidence="14">
    <location>
        <begin position="1200"/>
        <end position="1220"/>
    </location>
</feature>
<dbReference type="CDD" id="cd03250">
    <property type="entry name" value="ABCC_MRP_domain1"/>
    <property type="match status" value="1"/>
</dbReference>
<feature type="transmembrane region" description="Helical" evidence="14">
    <location>
        <begin position="44"/>
        <end position="64"/>
    </location>
</feature>
<evidence type="ECO:0000256" key="11">
    <source>
        <dbReference type="ARBA" id="ARBA00023136"/>
    </source>
</evidence>
<dbReference type="InterPro" id="IPR017871">
    <property type="entry name" value="ABC_transporter-like_CS"/>
</dbReference>
<feature type="transmembrane region" description="Helical" evidence="14">
    <location>
        <begin position="1081"/>
        <end position="1098"/>
    </location>
</feature>
<evidence type="ECO:0000256" key="9">
    <source>
        <dbReference type="ARBA" id="ARBA00022967"/>
    </source>
</evidence>
<evidence type="ECO:0000256" key="13">
    <source>
        <dbReference type="SAM" id="MobiDB-lite"/>
    </source>
</evidence>
<dbReference type="OrthoDB" id="6500128at2759"/>
<dbReference type="InterPro" id="IPR050173">
    <property type="entry name" value="ABC_transporter_C-like"/>
</dbReference>
<feature type="region of interest" description="Disordered" evidence="13">
    <location>
        <begin position="880"/>
        <end position="911"/>
    </location>
</feature>
<dbReference type="EC" id="7.6.2.2" evidence="3"/>
<protein>
    <recommendedName>
        <fullName evidence="3">ABC-type xenobiotic transporter</fullName>
        <ecNumber evidence="3">7.6.2.2</ecNumber>
    </recommendedName>
</protein>
<feature type="transmembrane region" description="Helical" evidence="14">
    <location>
        <begin position="943"/>
        <end position="970"/>
    </location>
</feature>
<comment type="subcellular location">
    <subcellularLocation>
        <location evidence="1">Membrane</location>
        <topology evidence="1">Multi-pass membrane protein</topology>
    </subcellularLocation>
</comment>
<dbReference type="GO" id="GO:0016887">
    <property type="term" value="F:ATP hydrolysis activity"/>
    <property type="evidence" value="ECO:0007669"/>
    <property type="project" value="InterPro"/>
</dbReference>
<dbReference type="InterPro" id="IPR003439">
    <property type="entry name" value="ABC_transporter-like_ATP-bd"/>
</dbReference>
<keyword evidence="6" id="KW-0677">Repeat</keyword>
<dbReference type="PROSITE" id="PS50893">
    <property type="entry name" value="ABC_TRANSPORTER_2"/>
    <property type="match status" value="2"/>
</dbReference>
<dbReference type="InterPro" id="IPR003593">
    <property type="entry name" value="AAA+_ATPase"/>
</dbReference>
<feature type="transmembrane region" description="Helical" evidence="14">
    <location>
        <begin position="457"/>
        <end position="488"/>
    </location>
</feature>
<dbReference type="FunFam" id="1.20.1560.10:FF:000002">
    <property type="entry name" value="ABC transporter C family member 5"/>
    <property type="match status" value="1"/>
</dbReference>
<keyword evidence="9" id="KW-1278">Translocase</keyword>
<dbReference type="Pfam" id="PF00664">
    <property type="entry name" value="ABC_membrane"/>
    <property type="match status" value="2"/>
</dbReference>
<feature type="transmembrane region" description="Helical" evidence="14">
    <location>
        <begin position="253"/>
        <end position="270"/>
    </location>
</feature>
<proteinExistence type="inferred from homology"/>
<evidence type="ECO:0000313" key="17">
    <source>
        <dbReference type="EMBL" id="KAF7834505.1"/>
    </source>
</evidence>
<evidence type="ECO:0000256" key="8">
    <source>
        <dbReference type="ARBA" id="ARBA00022840"/>
    </source>
</evidence>
<dbReference type="Gene3D" id="3.40.50.300">
    <property type="entry name" value="P-loop containing nucleotide triphosphate hydrolases"/>
    <property type="match status" value="2"/>
</dbReference>
<accession>A0A834WY49</accession>
<dbReference type="PANTHER" id="PTHR24223:SF382">
    <property type="entry name" value="ABC-TYPE XENOBIOTIC TRANSPORTER"/>
    <property type="match status" value="1"/>
</dbReference>
<evidence type="ECO:0000256" key="5">
    <source>
        <dbReference type="ARBA" id="ARBA00022692"/>
    </source>
</evidence>
<dbReference type="GO" id="GO:0005524">
    <property type="term" value="F:ATP binding"/>
    <property type="evidence" value="ECO:0007669"/>
    <property type="project" value="UniProtKB-KW"/>
</dbReference>
<feature type="domain" description="ABC transporter" evidence="15">
    <location>
        <begin position="647"/>
        <end position="870"/>
    </location>
</feature>
<comment type="caution">
    <text evidence="17">The sequence shown here is derived from an EMBL/GenBank/DDBJ whole genome shotgun (WGS) entry which is preliminary data.</text>
</comment>
<keyword evidence="7" id="KW-0547">Nucleotide-binding</keyword>